<dbReference type="Proteomes" id="UP001595692">
    <property type="component" value="Unassembled WGS sequence"/>
</dbReference>
<dbReference type="RefSeq" id="WP_377150675.1">
    <property type="nucleotide sequence ID" value="NZ_JBHSAF010000002.1"/>
</dbReference>
<proteinExistence type="predicted"/>
<reference evidence="2" key="1">
    <citation type="journal article" date="2019" name="Int. J. Syst. Evol. Microbiol.">
        <title>The Global Catalogue of Microorganisms (GCM) 10K type strain sequencing project: providing services to taxonomists for standard genome sequencing and annotation.</title>
        <authorList>
            <consortium name="The Broad Institute Genomics Platform"/>
            <consortium name="The Broad Institute Genome Sequencing Center for Infectious Disease"/>
            <person name="Wu L."/>
            <person name="Ma J."/>
        </authorList>
    </citation>
    <scope>NUCLEOTIDE SEQUENCE [LARGE SCALE GENOMIC DNA]</scope>
    <source>
        <strain evidence="2">CCUG 54939</strain>
    </source>
</reference>
<evidence type="ECO:0000313" key="1">
    <source>
        <dbReference type="EMBL" id="MFC3912544.1"/>
    </source>
</evidence>
<dbReference type="Gene3D" id="3.30.420.380">
    <property type="match status" value="1"/>
</dbReference>
<gene>
    <name evidence="1" type="ORF">ACFOSS_03550</name>
</gene>
<dbReference type="InterPro" id="IPR043129">
    <property type="entry name" value="ATPase_NBD"/>
</dbReference>
<organism evidence="1 2">
    <name type="scientific">Pseudaeromonas sharmana</name>
    <dbReference type="NCBI Taxonomy" id="328412"/>
    <lineage>
        <taxon>Bacteria</taxon>
        <taxon>Pseudomonadati</taxon>
        <taxon>Pseudomonadota</taxon>
        <taxon>Gammaproteobacteria</taxon>
        <taxon>Aeromonadales</taxon>
        <taxon>Aeromonadaceae</taxon>
        <taxon>Pseudaeromonas</taxon>
    </lineage>
</organism>
<keyword evidence="2" id="KW-1185">Reference proteome</keyword>
<accession>A0ABV8CKW3</accession>
<dbReference type="EMBL" id="JBHSAF010000002">
    <property type="protein sequence ID" value="MFC3912544.1"/>
    <property type="molecule type" value="Genomic_DNA"/>
</dbReference>
<comment type="caution">
    <text evidence="1">The sequence shown here is derived from an EMBL/GenBank/DDBJ whole genome shotgun (WGS) entry which is preliminary data.</text>
</comment>
<sequence>MSRLFRRQSARQSVTLSLSQDRVLLGCCQPEPKFEQEPCSGQNDWGRAIADLLQRTQNSGADVRVLLSASLYQQVQIEKPDVPEEELAGALPWAVKDFVNEPVLQLGIDYYHLPSNPASRPRLAVVCASKARLQLVAHAVNQVAVLQQISTEELGLVDLLGLQEPLQLLLFQPPGQDLQLLAVCRGQLCFSRQLRGFARLAQQGFDNLQPDLLDNLSLEIQRSVDYLVAQLKLPAASMLHVAIASPDLGGLIRHLAANFSMPVQAMANPAVAAGLEYLPLFGNLQVLEVA</sequence>
<protein>
    <submittedName>
        <fullName evidence="1">MSHA biogenesis protein MshI</fullName>
    </submittedName>
</protein>
<evidence type="ECO:0000313" key="2">
    <source>
        <dbReference type="Proteomes" id="UP001595692"/>
    </source>
</evidence>
<name>A0ABV8CKW3_9GAMM</name>
<dbReference type="SUPFAM" id="SSF53067">
    <property type="entry name" value="Actin-like ATPase domain"/>
    <property type="match status" value="1"/>
</dbReference>